<feature type="region of interest" description="Disordered" evidence="1">
    <location>
        <begin position="212"/>
        <end position="232"/>
    </location>
</feature>
<evidence type="ECO:0000313" key="3">
    <source>
        <dbReference type="EMBL" id="TGN21016.1"/>
    </source>
</evidence>
<accession>A0A4V3JYR0</accession>
<organism evidence="3 4">
    <name type="scientific">Leptospira idonii</name>
    <dbReference type="NCBI Taxonomy" id="1193500"/>
    <lineage>
        <taxon>Bacteria</taxon>
        <taxon>Pseudomonadati</taxon>
        <taxon>Spirochaetota</taxon>
        <taxon>Spirochaetia</taxon>
        <taxon>Leptospirales</taxon>
        <taxon>Leptospiraceae</taxon>
        <taxon>Leptospira</taxon>
    </lineage>
</organism>
<proteinExistence type="predicted"/>
<evidence type="ECO:0000256" key="2">
    <source>
        <dbReference type="SAM" id="Phobius"/>
    </source>
</evidence>
<gene>
    <name evidence="3" type="ORF">EHS15_00405</name>
</gene>
<dbReference type="AlphaFoldDB" id="A0A4V3JYR0"/>
<keyword evidence="2" id="KW-0812">Transmembrane</keyword>
<name>A0A4V3JYR0_9LEPT</name>
<dbReference type="Proteomes" id="UP000298058">
    <property type="component" value="Unassembled WGS sequence"/>
</dbReference>
<feature type="transmembrane region" description="Helical" evidence="2">
    <location>
        <begin position="12"/>
        <end position="33"/>
    </location>
</feature>
<sequence length="519" mass="60669">MLRNVVNFIYETRLFYAVYASIAFHIVIFIFAYNQSETIYQPIYCGPYWIYANGEVADRPLELDLEFAKRAWEENRLNKEGLIQEEGQETTDGEPGEKGKSESFAKGKYEGGQWENLVKDLESASRLRDGFKNDYDNVYSFSDVSDSYIRRERDYEDIVVKEVFPTLKTIRDPFTVDIEEADDNLAVHKERNRIIEEFRKGEEQSIVTITVASEGENPPKSPLSMPKEERSDYLDQTLKQSKEKQLDQFISRFMGYDPDKGDLAKFVRDLYYENLQRLAYVFSGDPSYFTVDYFQENLNKEDFLRQMMALLSENLGTKVGTEVLFTLDNIYFIQARALKVLMEGEALYASASDEQKNKLRMEIIKRVSEKYRPLLKEKNIRSYADVENAYSKKRLEIMDTLIKNSPAGYRLNDAHFEKGKILWDSGMFRGEDRLLFAAIEEWKKINPKSKEGDFLAAKSYDSLGIILQQEDVKDMYGKFSPAAKDRINYVMTHHLEEEINLKRQREEKLLWPKVKSKPN</sequence>
<keyword evidence="2" id="KW-0472">Membrane</keyword>
<keyword evidence="4" id="KW-1185">Reference proteome</keyword>
<dbReference type="EMBL" id="RQHW01000002">
    <property type="protein sequence ID" value="TGN21016.1"/>
    <property type="molecule type" value="Genomic_DNA"/>
</dbReference>
<comment type="caution">
    <text evidence="3">The sequence shown here is derived from an EMBL/GenBank/DDBJ whole genome shotgun (WGS) entry which is preliminary data.</text>
</comment>
<feature type="region of interest" description="Disordered" evidence="1">
    <location>
        <begin position="81"/>
        <end position="105"/>
    </location>
</feature>
<keyword evidence="2" id="KW-1133">Transmembrane helix</keyword>
<protein>
    <submittedName>
        <fullName evidence="3">Uncharacterized protein</fullName>
    </submittedName>
</protein>
<dbReference type="RefSeq" id="WP_135758551.1">
    <property type="nucleotide sequence ID" value="NZ_RQHW01000002.1"/>
</dbReference>
<reference evidence="3" key="1">
    <citation type="journal article" date="2019" name="PLoS Negl. Trop. Dis.">
        <title>Revisiting the worldwide diversity of Leptospira species in the environment.</title>
        <authorList>
            <person name="Vincent A.T."/>
            <person name="Schiettekatte O."/>
            <person name="Bourhy P."/>
            <person name="Veyrier F.J."/>
            <person name="Picardeau M."/>
        </authorList>
    </citation>
    <scope>NUCLEOTIDE SEQUENCE [LARGE SCALE GENOMIC DNA]</scope>
    <source>
        <strain evidence="3">201300427</strain>
    </source>
</reference>
<feature type="compositionally biased region" description="Basic and acidic residues" evidence="1">
    <location>
        <begin position="95"/>
        <end position="105"/>
    </location>
</feature>
<evidence type="ECO:0000256" key="1">
    <source>
        <dbReference type="SAM" id="MobiDB-lite"/>
    </source>
</evidence>
<dbReference type="OrthoDB" id="314553at2"/>
<evidence type="ECO:0000313" key="4">
    <source>
        <dbReference type="Proteomes" id="UP000298058"/>
    </source>
</evidence>